<protein>
    <submittedName>
        <fullName evidence="1">DUF2505 domain-containing protein</fullName>
    </submittedName>
</protein>
<dbReference type="OrthoDB" id="3266819at2"/>
<evidence type="ECO:0000313" key="1">
    <source>
        <dbReference type="EMBL" id="QDO89217.1"/>
    </source>
</evidence>
<dbReference type="EMBL" id="CP041616">
    <property type="protein sequence ID" value="QDO89217.1"/>
    <property type="molecule type" value="Genomic_DNA"/>
</dbReference>
<dbReference type="KEGG" id="orz:FNH13_13510"/>
<dbReference type="SUPFAM" id="SSF55961">
    <property type="entry name" value="Bet v1-like"/>
    <property type="match status" value="1"/>
</dbReference>
<reference evidence="1 2" key="1">
    <citation type="submission" date="2019-07" db="EMBL/GenBank/DDBJ databases">
        <title>complete genome sequencing of Ornithinimicrobium sp. H23M54.</title>
        <authorList>
            <person name="Bae J.-W."/>
            <person name="Lee S.-Y."/>
        </authorList>
    </citation>
    <scope>NUCLEOTIDE SEQUENCE [LARGE SCALE GENOMIC DNA]</scope>
    <source>
        <strain evidence="1 2">H23M54</strain>
    </source>
</reference>
<evidence type="ECO:0000313" key="2">
    <source>
        <dbReference type="Proteomes" id="UP000315395"/>
    </source>
</evidence>
<gene>
    <name evidence="1" type="ORF">FNH13_13510</name>
</gene>
<organism evidence="1 2">
    <name type="scientific">Ornithinimicrobium ciconiae</name>
    <dbReference type="NCBI Taxonomy" id="2594265"/>
    <lineage>
        <taxon>Bacteria</taxon>
        <taxon>Bacillati</taxon>
        <taxon>Actinomycetota</taxon>
        <taxon>Actinomycetes</taxon>
        <taxon>Micrococcales</taxon>
        <taxon>Ornithinimicrobiaceae</taxon>
        <taxon>Ornithinimicrobium</taxon>
    </lineage>
</organism>
<dbReference type="RefSeq" id="WP_143783892.1">
    <property type="nucleotide sequence ID" value="NZ_CP041616.1"/>
</dbReference>
<proteinExistence type="predicted"/>
<accession>A0A516GCJ5</accession>
<dbReference type="Proteomes" id="UP000315395">
    <property type="component" value="Chromosome"/>
</dbReference>
<dbReference type="InterPro" id="IPR019639">
    <property type="entry name" value="DUF2505"/>
</dbReference>
<keyword evidence="2" id="KW-1185">Reference proteome</keyword>
<name>A0A516GCJ5_9MICO</name>
<dbReference type="Pfam" id="PF10698">
    <property type="entry name" value="DUF2505"/>
    <property type="match status" value="1"/>
</dbReference>
<dbReference type="AlphaFoldDB" id="A0A516GCJ5"/>
<sequence length="167" mass="18341">MRIHETIEHSATPQQIFEMICSPDYQELRCVRSGALEHEVAIEVEDDARTIVTRRRLPTDGFPDFAKKFVGEAVDVVETQVWALTPDEDGGHSASLHLEIPRTPVSLTGSVVLAPGGAGTEHTVEGELKANVPFLGSKIEQAVAPVLGSGLRLEGRLSREWFEQDRT</sequence>